<keyword evidence="2" id="KW-0547">Nucleotide-binding</keyword>
<evidence type="ECO:0000313" key="3">
    <source>
        <dbReference type="Proteomes" id="UP000523795"/>
    </source>
</evidence>
<evidence type="ECO:0000259" key="1">
    <source>
        <dbReference type="Pfam" id="PF13191"/>
    </source>
</evidence>
<dbReference type="SUPFAM" id="SSF52540">
    <property type="entry name" value="P-loop containing nucleoside triphosphate hydrolases"/>
    <property type="match status" value="1"/>
</dbReference>
<gene>
    <name evidence="2" type="ORF">HER39_04345</name>
</gene>
<evidence type="ECO:0000313" key="2">
    <source>
        <dbReference type="EMBL" id="NKX49814.1"/>
    </source>
</evidence>
<proteinExistence type="predicted"/>
<dbReference type="InterPro" id="IPR027417">
    <property type="entry name" value="P-loop_NTPase"/>
</dbReference>
<name>A0ABX1JLQ9_9MICC</name>
<comment type="caution">
    <text evidence="2">The sequence shown here is derived from an EMBL/GenBank/DDBJ whole genome shotgun (WGS) entry which is preliminary data.</text>
</comment>
<organism evidence="2 3">
    <name type="scientific">Arthrobacter deserti</name>
    <dbReference type="NCBI Taxonomy" id="1742687"/>
    <lineage>
        <taxon>Bacteria</taxon>
        <taxon>Bacillati</taxon>
        <taxon>Actinomycetota</taxon>
        <taxon>Actinomycetes</taxon>
        <taxon>Micrococcales</taxon>
        <taxon>Micrococcaceae</taxon>
        <taxon>Arthrobacter</taxon>
    </lineage>
</organism>
<feature type="domain" description="Orc1-like AAA ATPase" evidence="1">
    <location>
        <begin position="9"/>
        <end position="71"/>
    </location>
</feature>
<keyword evidence="3" id="KW-1185">Reference proteome</keyword>
<accession>A0ABX1JLQ9</accession>
<dbReference type="Proteomes" id="UP000523795">
    <property type="component" value="Unassembled WGS sequence"/>
</dbReference>
<feature type="non-terminal residue" evidence="2">
    <location>
        <position position="74"/>
    </location>
</feature>
<dbReference type="GO" id="GO:0005524">
    <property type="term" value="F:ATP binding"/>
    <property type="evidence" value="ECO:0007669"/>
    <property type="project" value="UniProtKB-KW"/>
</dbReference>
<keyword evidence="2" id="KW-0067">ATP-binding</keyword>
<protein>
    <submittedName>
        <fullName evidence="2">ATP-binding protein</fullName>
    </submittedName>
</protein>
<dbReference type="Pfam" id="PF13191">
    <property type="entry name" value="AAA_16"/>
    <property type="match status" value="1"/>
</dbReference>
<dbReference type="InterPro" id="IPR041664">
    <property type="entry name" value="AAA_16"/>
</dbReference>
<reference evidence="2 3" key="1">
    <citation type="submission" date="2020-04" db="EMBL/GenBank/DDBJ databases">
        <authorList>
            <person name="Liu S."/>
        </authorList>
    </citation>
    <scope>NUCLEOTIDE SEQUENCE [LARGE SCALE GENOMIC DNA]</scope>
    <source>
        <strain evidence="2 3">CGMCC 1.15091</strain>
    </source>
</reference>
<dbReference type="EMBL" id="JAAZSR010000040">
    <property type="protein sequence ID" value="NKX49814.1"/>
    <property type="molecule type" value="Genomic_DNA"/>
</dbReference>
<sequence length="74" mass="7267">MSEGFGAGPLVGRETDLATVKAQIEGPGGGALVGAESGMGKTALARAVVDALGDRVHPVWVYASATLSGIPFGA</sequence>